<reference evidence="2 3" key="1">
    <citation type="submission" date="2016-10" db="EMBL/GenBank/DDBJ databases">
        <authorList>
            <person name="Varghese N."/>
            <person name="Submissions S."/>
        </authorList>
    </citation>
    <scope>NUCLEOTIDE SEQUENCE [LARGE SCALE GENOMIC DNA]</scope>
    <source>
        <strain evidence="2 3">DSM 16392</strain>
    </source>
</reference>
<feature type="transmembrane region" description="Helical" evidence="1">
    <location>
        <begin position="226"/>
        <end position="244"/>
    </location>
</feature>
<keyword evidence="1" id="KW-0472">Membrane</keyword>
<protein>
    <recommendedName>
        <fullName evidence="4">Nucleoside recognition</fullName>
    </recommendedName>
</protein>
<name>A0A1I3VZE3_9HYPH</name>
<gene>
    <name evidence="2" type="ORF">SAMN04488518_101731</name>
</gene>
<dbReference type="RefSeq" id="WP_208860030.1">
    <property type="nucleotide sequence ID" value="NZ_FOSK01000001.1"/>
</dbReference>
<dbReference type="Proteomes" id="UP000199598">
    <property type="component" value="Unassembled WGS sequence"/>
</dbReference>
<dbReference type="EMBL" id="FOSK01000001">
    <property type="protein sequence ID" value="SFK00748.1"/>
    <property type="molecule type" value="Genomic_DNA"/>
</dbReference>
<keyword evidence="3" id="KW-1185">Reference proteome</keyword>
<evidence type="ECO:0000313" key="3">
    <source>
        <dbReference type="Proteomes" id="UP000199598"/>
    </source>
</evidence>
<feature type="transmembrane region" description="Helical" evidence="1">
    <location>
        <begin position="84"/>
        <end position="108"/>
    </location>
</feature>
<keyword evidence="1" id="KW-1133">Transmembrane helix</keyword>
<feature type="transmembrane region" description="Helical" evidence="1">
    <location>
        <begin position="287"/>
        <end position="305"/>
    </location>
</feature>
<sequence>MKSFTAACQKIAKDSVSLFWIMVKTMVPVMILVRILMEFGLVDYLGIALEPLMGLMGLPAVTGLVLAVGLLVGTYSAVAVMLTILPLVSLSVADVTVLLSVVLIAHALPLEQSISRRAGISFVFSSSLRFVVGITYGMVLNLFYSAGGWLQQPIQLDWLPFVPTIEETWLQWGYSSASLLFTMFWIIMGLIIFLKLLELMKITDLIGWLLSPLLRLMGISKAATPITMVGVLLGLSYGGGLIIKEAQEGKLSSRDVVLSLSFMGICHGLIEDPLVMMAFGAHWSGALVGRFVFCVAAMALIGRLIQMMPEDAFNRFLYRPAKTAKAIG</sequence>
<feature type="transmembrane region" description="Helical" evidence="1">
    <location>
        <begin position="128"/>
        <end position="149"/>
    </location>
</feature>
<proteinExistence type="predicted"/>
<feature type="transmembrane region" description="Helical" evidence="1">
    <location>
        <begin position="256"/>
        <end position="281"/>
    </location>
</feature>
<feature type="transmembrane region" description="Helical" evidence="1">
    <location>
        <begin position="58"/>
        <end position="78"/>
    </location>
</feature>
<feature type="transmembrane region" description="Helical" evidence="1">
    <location>
        <begin position="18"/>
        <end position="37"/>
    </location>
</feature>
<organism evidence="2 3">
    <name type="scientific">Pseudovibrio ascidiaceicola</name>
    <dbReference type="NCBI Taxonomy" id="285279"/>
    <lineage>
        <taxon>Bacteria</taxon>
        <taxon>Pseudomonadati</taxon>
        <taxon>Pseudomonadota</taxon>
        <taxon>Alphaproteobacteria</taxon>
        <taxon>Hyphomicrobiales</taxon>
        <taxon>Stappiaceae</taxon>
        <taxon>Pseudovibrio</taxon>
    </lineage>
</organism>
<comment type="caution">
    <text evidence="2">The sequence shown here is derived from an EMBL/GenBank/DDBJ whole genome shotgun (WGS) entry which is preliminary data.</text>
</comment>
<accession>A0A1I3VZE3</accession>
<evidence type="ECO:0000313" key="2">
    <source>
        <dbReference type="EMBL" id="SFK00748.1"/>
    </source>
</evidence>
<keyword evidence="1" id="KW-0812">Transmembrane</keyword>
<evidence type="ECO:0008006" key="4">
    <source>
        <dbReference type="Google" id="ProtNLM"/>
    </source>
</evidence>
<feature type="transmembrane region" description="Helical" evidence="1">
    <location>
        <begin position="169"/>
        <end position="193"/>
    </location>
</feature>
<evidence type="ECO:0000256" key="1">
    <source>
        <dbReference type="SAM" id="Phobius"/>
    </source>
</evidence>